<evidence type="ECO:0000313" key="7">
    <source>
        <dbReference type="Proteomes" id="UP000000450"/>
    </source>
</evidence>
<dbReference type="Pfam" id="PF03466">
    <property type="entry name" value="LysR_substrate"/>
    <property type="match status" value="1"/>
</dbReference>
<dbReference type="InterPro" id="IPR036388">
    <property type="entry name" value="WH-like_DNA-bd_sf"/>
</dbReference>
<dbReference type="AlphaFoldDB" id="A0A9J9Q452"/>
<keyword evidence="7" id="KW-1185">Reference proteome</keyword>
<keyword evidence="4" id="KW-0804">Transcription</keyword>
<evidence type="ECO:0000256" key="2">
    <source>
        <dbReference type="ARBA" id="ARBA00023015"/>
    </source>
</evidence>
<evidence type="ECO:0000313" key="6">
    <source>
        <dbReference type="EMBL" id="ACM31564.1"/>
    </source>
</evidence>
<dbReference type="PROSITE" id="PS50931">
    <property type="entry name" value="HTH_LYSR"/>
    <property type="match status" value="1"/>
</dbReference>
<evidence type="ECO:0000259" key="5">
    <source>
        <dbReference type="PROSITE" id="PS50931"/>
    </source>
</evidence>
<dbReference type="Gene3D" id="3.40.190.10">
    <property type="entry name" value="Periplasmic binding protein-like II"/>
    <property type="match status" value="2"/>
</dbReference>
<accession>A0A9J9Q452</accession>
<reference evidence="6 7" key="1">
    <citation type="journal article" date="2010" name="J. Bacteriol.">
        <title>Completed genome sequence of the anaerobic iron-oxidizing bacterium Acidovorax ebreus strain TPSY.</title>
        <authorList>
            <person name="Byrne-Bailey K.G."/>
            <person name="Weber K.A."/>
            <person name="Chair A.H."/>
            <person name="Bose S."/>
            <person name="Knox T."/>
            <person name="Spanbauer T.L."/>
            <person name="Chertkov O."/>
            <person name="Coates J.D."/>
        </authorList>
    </citation>
    <scope>NUCLEOTIDE SEQUENCE [LARGE SCALE GENOMIC DNA]</scope>
    <source>
        <strain evidence="6 7">TPSY</strain>
    </source>
</reference>
<keyword evidence="2" id="KW-0805">Transcription regulation</keyword>
<comment type="similarity">
    <text evidence="1">Belongs to the LysR transcriptional regulatory family.</text>
</comment>
<name>A0A9J9Q452_ACIET</name>
<sequence>MTLKQLEAFYWAAKLGTFAIAAQRLHVTQSSLSKRIAELESDLGQQLFDRTARRSMLTAAGEKLLDKAAAMLDLEREIRADSGPSRDELQGACRVGITELTATTWFPSLVARVERDFPLLTLEPQVGLSRLIENDVVRGELDVAILAGPVNRPELRGRAVADIEFIWTSAPVRLPHRTVLQTEHFEAHPVINNPHDSGLSATFESWANTHRIRIGKTIQCNSRAAIIALTIAGVGISFQPRRYVQPLLERGLLVPLESAAPLPRQPYNLVWRADDDRRIVEAIVALVQEEADFDADNLFWGN</sequence>
<dbReference type="GO" id="GO:0000976">
    <property type="term" value="F:transcription cis-regulatory region binding"/>
    <property type="evidence" value="ECO:0007669"/>
    <property type="project" value="TreeGrafter"/>
</dbReference>
<gene>
    <name evidence="6" type="ordered locus">Dtpsy_0076</name>
</gene>
<protein>
    <submittedName>
        <fullName evidence="6">Transcriptional regulator, LysR family</fullName>
    </submittedName>
</protein>
<dbReference type="SUPFAM" id="SSF53850">
    <property type="entry name" value="Periplasmic binding protein-like II"/>
    <property type="match status" value="1"/>
</dbReference>
<dbReference type="Proteomes" id="UP000000450">
    <property type="component" value="Chromosome"/>
</dbReference>
<organism evidence="6 7">
    <name type="scientific">Acidovorax ebreus (strain TPSY)</name>
    <name type="common">Diaphorobacter sp. (strain TPSY)</name>
    <dbReference type="NCBI Taxonomy" id="535289"/>
    <lineage>
        <taxon>Bacteria</taxon>
        <taxon>Pseudomonadati</taxon>
        <taxon>Pseudomonadota</taxon>
        <taxon>Betaproteobacteria</taxon>
        <taxon>Burkholderiales</taxon>
        <taxon>Comamonadaceae</taxon>
        <taxon>Diaphorobacter</taxon>
    </lineage>
</organism>
<dbReference type="RefSeq" id="WP_012655191.1">
    <property type="nucleotide sequence ID" value="NC_011992.1"/>
</dbReference>
<dbReference type="EMBL" id="CP001392">
    <property type="protein sequence ID" value="ACM31564.1"/>
    <property type="molecule type" value="Genomic_DNA"/>
</dbReference>
<proteinExistence type="inferred from homology"/>
<dbReference type="InterPro" id="IPR036390">
    <property type="entry name" value="WH_DNA-bd_sf"/>
</dbReference>
<dbReference type="Gene3D" id="1.10.10.10">
    <property type="entry name" value="Winged helix-like DNA-binding domain superfamily/Winged helix DNA-binding domain"/>
    <property type="match status" value="1"/>
</dbReference>
<dbReference type="InterPro" id="IPR000847">
    <property type="entry name" value="LysR_HTH_N"/>
</dbReference>
<feature type="domain" description="HTH lysR-type" evidence="5">
    <location>
        <begin position="1"/>
        <end position="58"/>
    </location>
</feature>
<dbReference type="PANTHER" id="PTHR30126">
    <property type="entry name" value="HTH-TYPE TRANSCRIPTIONAL REGULATOR"/>
    <property type="match status" value="1"/>
</dbReference>
<keyword evidence="3" id="KW-0238">DNA-binding</keyword>
<dbReference type="SUPFAM" id="SSF46785">
    <property type="entry name" value="Winged helix' DNA-binding domain"/>
    <property type="match status" value="1"/>
</dbReference>
<evidence type="ECO:0000256" key="3">
    <source>
        <dbReference type="ARBA" id="ARBA00023125"/>
    </source>
</evidence>
<dbReference type="InterPro" id="IPR005119">
    <property type="entry name" value="LysR_subst-bd"/>
</dbReference>
<evidence type="ECO:0000256" key="1">
    <source>
        <dbReference type="ARBA" id="ARBA00009437"/>
    </source>
</evidence>
<dbReference type="KEGG" id="dia:Dtpsy_0076"/>
<dbReference type="CDD" id="cd05466">
    <property type="entry name" value="PBP2_LTTR_substrate"/>
    <property type="match status" value="1"/>
</dbReference>
<dbReference type="PANTHER" id="PTHR30126:SF94">
    <property type="entry name" value="LYSR FAMILY TRANSCRIPTIONAL REGULATOR"/>
    <property type="match status" value="1"/>
</dbReference>
<evidence type="ECO:0000256" key="4">
    <source>
        <dbReference type="ARBA" id="ARBA00023163"/>
    </source>
</evidence>
<dbReference type="Pfam" id="PF00126">
    <property type="entry name" value="HTH_1"/>
    <property type="match status" value="1"/>
</dbReference>
<dbReference type="PRINTS" id="PR00039">
    <property type="entry name" value="HTHLYSR"/>
</dbReference>
<dbReference type="GO" id="GO:0003700">
    <property type="term" value="F:DNA-binding transcription factor activity"/>
    <property type="evidence" value="ECO:0007669"/>
    <property type="project" value="InterPro"/>
</dbReference>
<dbReference type="FunFam" id="1.10.10.10:FF:000001">
    <property type="entry name" value="LysR family transcriptional regulator"/>
    <property type="match status" value="1"/>
</dbReference>